<dbReference type="InterPro" id="IPR011990">
    <property type="entry name" value="TPR-like_helical_dom_sf"/>
</dbReference>
<dbReference type="STRING" id="278856.A0A212ET37"/>
<keyword evidence="1" id="KW-0175">Coiled coil</keyword>
<feature type="coiled-coil region" evidence="1">
    <location>
        <begin position="35"/>
        <end position="76"/>
    </location>
</feature>
<gene>
    <name evidence="4" type="ORF">KGM_214068A</name>
</gene>
<dbReference type="EMBL" id="AGBW02012653">
    <property type="protein sequence ID" value="OWR44650.1"/>
    <property type="molecule type" value="Genomic_DNA"/>
</dbReference>
<dbReference type="KEGG" id="dpl:KGM_214068A"/>
<dbReference type="GO" id="GO:0005783">
    <property type="term" value="C:endoplasmic reticulum"/>
    <property type="evidence" value="ECO:0007669"/>
    <property type="project" value="InterPro"/>
</dbReference>
<protein>
    <submittedName>
        <fullName evidence="4">Prolyl 4-hydroxylase alpha subunit</fullName>
    </submittedName>
</protein>
<evidence type="ECO:0000259" key="3">
    <source>
        <dbReference type="Pfam" id="PF08336"/>
    </source>
</evidence>
<evidence type="ECO:0000313" key="5">
    <source>
        <dbReference type="Proteomes" id="UP000007151"/>
    </source>
</evidence>
<name>A0A212ET37_DANPL</name>
<feature type="signal peptide" evidence="2">
    <location>
        <begin position="1"/>
        <end position="22"/>
    </location>
</feature>
<keyword evidence="2" id="KW-0732">Signal</keyword>
<keyword evidence="5" id="KW-1185">Reference proteome</keyword>
<dbReference type="Proteomes" id="UP000007151">
    <property type="component" value="Unassembled WGS sequence"/>
</dbReference>
<dbReference type="AlphaFoldDB" id="A0A212ET37"/>
<evidence type="ECO:0000256" key="2">
    <source>
        <dbReference type="SAM" id="SignalP"/>
    </source>
</evidence>
<comment type="caution">
    <text evidence="4">The sequence shown here is derived from an EMBL/GenBank/DDBJ whole genome shotgun (WGS) entry which is preliminary data.</text>
</comment>
<dbReference type="InterPro" id="IPR013547">
    <property type="entry name" value="P4H_N"/>
</dbReference>
<feature type="domain" description="Prolyl 4-hydroxylase N-terminal" evidence="3">
    <location>
        <begin position="28"/>
        <end position="160"/>
    </location>
</feature>
<dbReference type="Pfam" id="PF08336">
    <property type="entry name" value="P4Ha_N"/>
    <property type="match status" value="1"/>
</dbReference>
<dbReference type="eggNOG" id="KOG1591">
    <property type="taxonomic scope" value="Eukaryota"/>
</dbReference>
<reference evidence="4 5" key="1">
    <citation type="journal article" date="2011" name="Cell">
        <title>The monarch butterfly genome yields insights into long-distance migration.</title>
        <authorList>
            <person name="Zhan S."/>
            <person name="Merlin C."/>
            <person name="Boore J.L."/>
            <person name="Reppert S.M."/>
        </authorList>
    </citation>
    <scope>NUCLEOTIDE SEQUENCE [LARGE SCALE GENOMIC DNA]</scope>
    <source>
        <strain evidence="4">F-2</strain>
    </source>
</reference>
<proteinExistence type="predicted"/>
<dbReference type="InParanoid" id="A0A212ET37"/>
<dbReference type="Gene3D" id="6.10.140.1460">
    <property type="match status" value="1"/>
</dbReference>
<evidence type="ECO:0000313" key="4">
    <source>
        <dbReference type="EMBL" id="OWR44650.1"/>
    </source>
</evidence>
<feature type="non-terminal residue" evidence="4">
    <location>
        <position position="163"/>
    </location>
</feature>
<sequence length="163" mass="18800">MYRVNIFCLLSILLSLVTTSHGELFTAISDVEPLLETHKKIIDDLEDYIKKEEDRLQALKRHLVIYRREHEQAMEDIPNYLGNPINAFTLIKRLTIDLDDIEKSIEIGTEYIKNITIINNHANVKYPTLEDLTGAAQALTRLQQTYKLDVKDLSEGRLNGVVY</sequence>
<dbReference type="GO" id="GO:0004656">
    <property type="term" value="F:procollagen-proline 4-dioxygenase activity"/>
    <property type="evidence" value="ECO:0007669"/>
    <property type="project" value="InterPro"/>
</dbReference>
<organism evidence="4 5">
    <name type="scientific">Danaus plexippus plexippus</name>
    <dbReference type="NCBI Taxonomy" id="278856"/>
    <lineage>
        <taxon>Eukaryota</taxon>
        <taxon>Metazoa</taxon>
        <taxon>Ecdysozoa</taxon>
        <taxon>Arthropoda</taxon>
        <taxon>Hexapoda</taxon>
        <taxon>Insecta</taxon>
        <taxon>Pterygota</taxon>
        <taxon>Neoptera</taxon>
        <taxon>Endopterygota</taxon>
        <taxon>Lepidoptera</taxon>
        <taxon>Glossata</taxon>
        <taxon>Ditrysia</taxon>
        <taxon>Papilionoidea</taxon>
        <taxon>Nymphalidae</taxon>
        <taxon>Danainae</taxon>
        <taxon>Danaini</taxon>
        <taxon>Danaina</taxon>
        <taxon>Danaus</taxon>
        <taxon>Danaus</taxon>
    </lineage>
</organism>
<feature type="chain" id="PRO_5012532824" evidence="2">
    <location>
        <begin position="23"/>
        <end position="163"/>
    </location>
</feature>
<accession>A0A212ET37</accession>
<evidence type="ECO:0000256" key="1">
    <source>
        <dbReference type="SAM" id="Coils"/>
    </source>
</evidence>
<dbReference type="Gene3D" id="1.25.40.10">
    <property type="entry name" value="Tetratricopeptide repeat domain"/>
    <property type="match status" value="1"/>
</dbReference>